<dbReference type="Pfam" id="PF00005">
    <property type="entry name" value="ABC_tran"/>
    <property type="match status" value="1"/>
</dbReference>
<evidence type="ECO:0000256" key="3">
    <source>
        <dbReference type="ARBA" id="ARBA00022519"/>
    </source>
</evidence>
<dbReference type="PROSITE" id="PS50893">
    <property type="entry name" value="ABC_TRANSPORTER_2"/>
    <property type="match status" value="1"/>
</dbReference>
<evidence type="ECO:0000256" key="2">
    <source>
        <dbReference type="ARBA" id="ARBA00022475"/>
    </source>
</evidence>
<dbReference type="SMART" id="SM00382">
    <property type="entry name" value="AAA"/>
    <property type="match status" value="1"/>
</dbReference>
<dbReference type="EMBL" id="VTUZ01000003">
    <property type="protein sequence ID" value="KAA1014601.1"/>
    <property type="molecule type" value="Genomic_DNA"/>
</dbReference>
<reference evidence="7 8" key="1">
    <citation type="submission" date="2019-08" db="EMBL/GenBank/DDBJ databases">
        <title>Paraburkholderia sp. DCY113.</title>
        <authorList>
            <person name="Kang J."/>
        </authorList>
    </citation>
    <scope>NUCLEOTIDE SEQUENCE [LARGE SCALE GENOMIC DNA]</scope>
    <source>
        <strain evidence="7 8">DCY113</strain>
    </source>
</reference>
<keyword evidence="3" id="KW-0997">Cell inner membrane</keyword>
<keyword evidence="3" id="KW-0472">Membrane</keyword>
<evidence type="ECO:0000256" key="1">
    <source>
        <dbReference type="ARBA" id="ARBA00022448"/>
    </source>
</evidence>
<keyword evidence="5 7" id="KW-0067">ATP-binding</keyword>
<evidence type="ECO:0000259" key="6">
    <source>
        <dbReference type="PROSITE" id="PS50893"/>
    </source>
</evidence>
<feature type="domain" description="ABC transporter" evidence="6">
    <location>
        <begin position="5"/>
        <end position="239"/>
    </location>
</feature>
<keyword evidence="1" id="KW-0813">Transport</keyword>
<comment type="caution">
    <text evidence="7">The sequence shown here is derived from an EMBL/GenBank/DDBJ whole genome shotgun (WGS) entry which is preliminary data.</text>
</comment>
<dbReference type="Proteomes" id="UP000325273">
    <property type="component" value="Unassembled WGS sequence"/>
</dbReference>
<evidence type="ECO:0000256" key="5">
    <source>
        <dbReference type="ARBA" id="ARBA00022840"/>
    </source>
</evidence>
<organism evidence="7 8">
    <name type="scientific">Paraburkholderia panacisoli</name>
    <dbReference type="NCBI Taxonomy" id="2603818"/>
    <lineage>
        <taxon>Bacteria</taxon>
        <taxon>Pseudomonadati</taxon>
        <taxon>Pseudomonadota</taxon>
        <taxon>Betaproteobacteria</taxon>
        <taxon>Burkholderiales</taxon>
        <taxon>Burkholderiaceae</taxon>
        <taxon>Paraburkholderia</taxon>
    </lineage>
</organism>
<evidence type="ECO:0000256" key="4">
    <source>
        <dbReference type="ARBA" id="ARBA00022741"/>
    </source>
</evidence>
<evidence type="ECO:0000313" key="8">
    <source>
        <dbReference type="Proteomes" id="UP000325273"/>
    </source>
</evidence>
<dbReference type="CDD" id="cd03219">
    <property type="entry name" value="ABC_Mj1267_LivG_branched"/>
    <property type="match status" value="1"/>
</dbReference>
<name>A0A5B0HHH8_9BURK</name>
<keyword evidence="4" id="KW-0547">Nucleotide-binding</keyword>
<sequence length="257" mass="27861">MTPLLTATGLSKRFGGVRAVSDVSFAIATGEIAAILGPNGAGKTTLFNLLTGFVKADSGEVRFDGKRLTGMNPDRIANLGCVRTFQMCRPFAGLSVIENVMVGCLAPRVRAREMPYSRAMHMLEWVGLPEKASLQTHALPHGDLRRLEIARALATEPRLLLLDEPFAGLGASEVERFAALIRQLQGAQGLTVLIIEHKLRELMKLATRVIVMDFGEIIADGEPADVVLQPQVIAAYIGKVEDANVFTRRTGTRSAIR</sequence>
<dbReference type="GO" id="GO:0016887">
    <property type="term" value="F:ATP hydrolysis activity"/>
    <property type="evidence" value="ECO:0007669"/>
    <property type="project" value="InterPro"/>
</dbReference>
<evidence type="ECO:0000313" key="7">
    <source>
        <dbReference type="EMBL" id="KAA1014601.1"/>
    </source>
</evidence>
<dbReference type="AlphaFoldDB" id="A0A5B0HHH8"/>
<dbReference type="InterPro" id="IPR003593">
    <property type="entry name" value="AAA+_ATPase"/>
</dbReference>
<accession>A0A5B0HHH8</accession>
<keyword evidence="2" id="KW-1003">Cell membrane</keyword>
<dbReference type="SUPFAM" id="SSF52540">
    <property type="entry name" value="P-loop containing nucleoside triphosphate hydrolases"/>
    <property type="match status" value="1"/>
</dbReference>
<dbReference type="Gene3D" id="3.40.50.300">
    <property type="entry name" value="P-loop containing nucleotide triphosphate hydrolases"/>
    <property type="match status" value="1"/>
</dbReference>
<keyword evidence="8" id="KW-1185">Reference proteome</keyword>
<gene>
    <name evidence="7" type="ORF">FVF58_06885</name>
</gene>
<dbReference type="GO" id="GO:0005886">
    <property type="term" value="C:plasma membrane"/>
    <property type="evidence" value="ECO:0007669"/>
    <property type="project" value="TreeGrafter"/>
</dbReference>
<protein>
    <submittedName>
        <fullName evidence="7">ABC transporter ATP-binding protein</fullName>
    </submittedName>
</protein>
<dbReference type="InterPro" id="IPR003439">
    <property type="entry name" value="ABC_transporter-like_ATP-bd"/>
</dbReference>
<dbReference type="InterPro" id="IPR027417">
    <property type="entry name" value="P-loop_NTPase"/>
</dbReference>
<dbReference type="InterPro" id="IPR051120">
    <property type="entry name" value="ABC_AA/LPS_Transport"/>
</dbReference>
<proteinExistence type="predicted"/>
<dbReference type="PANTHER" id="PTHR45772">
    <property type="entry name" value="CONSERVED COMPONENT OF ABC TRANSPORTER FOR NATURAL AMINO ACIDS-RELATED"/>
    <property type="match status" value="1"/>
</dbReference>
<dbReference type="GO" id="GO:0005524">
    <property type="term" value="F:ATP binding"/>
    <property type="evidence" value="ECO:0007669"/>
    <property type="project" value="UniProtKB-KW"/>
</dbReference>